<dbReference type="Proteomes" id="UP000031443">
    <property type="component" value="Unassembled WGS sequence"/>
</dbReference>
<protein>
    <submittedName>
        <fullName evidence="2">Uncharacterized protein</fullName>
    </submittedName>
</protein>
<sequence length="156" mass="17033">MPIESGPSQEEEILDEDEEGDPEAEDVSEARDACSQELVSTLEEASQLQLFDLGEAQIGKDLSERAAHWSTVRDLFLQTEDAECMEHKLLKDGAKCGRKHIAGMRSNALWGIGTGPRMPPDPSAFPQCLAAEEEEMLCGIAAQNASLRIPLQVPQV</sequence>
<feature type="compositionally biased region" description="Acidic residues" evidence="1">
    <location>
        <begin position="9"/>
        <end position="27"/>
    </location>
</feature>
<reference evidence="3" key="1">
    <citation type="journal article" date="2013" name="Nat. Genet.">
        <title>The draft genomes of soft-shell turtle and green sea turtle yield insights into the development and evolution of the turtle-specific body plan.</title>
        <authorList>
            <person name="Wang Z."/>
            <person name="Pascual-Anaya J."/>
            <person name="Zadissa A."/>
            <person name="Li W."/>
            <person name="Niimura Y."/>
            <person name="Huang Z."/>
            <person name="Li C."/>
            <person name="White S."/>
            <person name="Xiong Z."/>
            <person name="Fang D."/>
            <person name="Wang B."/>
            <person name="Ming Y."/>
            <person name="Chen Y."/>
            <person name="Zheng Y."/>
            <person name="Kuraku S."/>
            <person name="Pignatelli M."/>
            <person name="Herrero J."/>
            <person name="Beal K."/>
            <person name="Nozawa M."/>
            <person name="Li Q."/>
            <person name="Wang J."/>
            <person name="Zhang H."/>
            <person name="Yu L."/>
            <person name="Shigenobu S."/>
            <person name="Wang J."/>
            <person name="Liu J."/>
            <person name="Flicek P."/>
            <person name="Searle S."/>
            <person name="Wang J."/>
            <person name="Kuratani S."/>
            <person name="Yin Y."/>
            <person name="Aken B."/>
            <person name="Zhang G."/>
            <person name="Irie N."/>
        </authorList>
    </citation>
    <scope>NUCLEOTIDE SEQUENCE [LARGE SCALE GENOMIC DNA]</scope>
</reference>
<name>M7BIL4_CHEMY</name>
<evidence type="ECO:0000256" key="1">
    <source>
        <dbReference type="SAM" id="MobiDB-lite"/>
    </source>
</evidence>
<dbReference type="EMBL" id="KB565340">
    <property type="protein sequence ID" value="EMP28087.1"/>
    <property type="molecule type" value="Genomic_DNA"/>
</dbReference>
<organism evidence="2 3">
    <name type="scientific">Chelonia mydas</name>
    <name type="common">Green sea-turtle</name>
    <name type="synonym">Chelonia agassizi</name>
    <dbReference type="NCBI Taxonomy" id="8469"/>
    <lineage>
        <taxon>Eukaryota</taxon>
        <taxon>Metazoa</taxon>
        <taxon>Chordata</taxon>
        <taxon>Craniata</taxon>
        <taxon>Vertebrata</taxon>
        <taxon>Euteleostomi</taxon>
        <taxon>Archelosauria</taxon>
        <taxon>Testudinata</taxon>
        <taxon>Testudines</taxon>
        <taxon>Cryptodira</taxon>
        <taxon>Durocryptodira</taxon>
        <taxon>Americhelydia</taxon>
        <taxon>Chelonioidea</taxon>
        <taxon>Cheloniidae</taxon>
        <taxon>Chelonia</taxon>
    </lineage>
</organism>
<evidence type="ECO:0000313" key="3">
    <source>
        <dbReference type="Proteomes" id="UP000031443"/>
    </source>
</evidence>
<accession>M7BIL4</accession>
<proteinExistence type="predicted"/>
<evidence type="ECO:0000313" key="2">
    <source>
        <dbReference type="EMBL" id="EMP28087.1"/>
    </source>
</evidence>
<feature type="region of interest" description="Disordered" evidence="1">
    <location>
        <begin position="1"/>
        <end position="37"/>
    </location>
</feature>
<gene>
    <name evidence="2" type="ORF">UY3_14737</name>
</gene>
<keyword evidence="3" id="KW-1185">Reference proteome</keyword>
<dbReference type="AlphaFoldDB" id="M7BIL4"/>